<feature type="chain" id="PRO_5046608491" description="Peptidylprolyl isomerase" evidence="2">
    <location>
        <begin position="22"/>
        <end position="401"/>
    </location>
</feature>
<dbReference type="Proteomes" id="UP001501758">
    <property type="component" value="Unassembled WGS sequence"/>
</dbReference>
<gene>
    <name evidence="3" type="ORF">GCM10009430_34950</name>
</gene>
<feature type="region of interest" description="Disordered" evidence="1">
    <location>
        <begin position="306"/>
        <end position="401"/>
    </location>
</feature>
<evidence type="ECO:0000256" key="1">
    <source>
        <dbReference type="SAM" id="MobiDB-lite"/>
    </source>
</evidence>
<sequence>MNMKRYILVIAAVIGTLYACSNDDDNGVTVVPPRDRAEQQANEAPIMEEYLKTHFFRFVDNDANPDFQIIQFDTIAGDNSAQTSIWDSGLLKEKVITREDVDYTLYYISHNVMNEQSEKRNPTFADSTFLTYRGELFYDYEDDDGDGIPNDGDVDADGDGEPDMVDETETKTDSDGDGIADDSDVDNNPGEPDSDGDGIIDENDPVDNNNNDRKVFDSAITPIWFDLVAVLDGFREATVEFKGATDFTQNGDGTVSFSQDFGNFTVFMPSGLAYFSQPQNGIPQYAPLIFTVQLYSSIETDHDNDGIPSYLEDLDGDRLVFDPDDDTDSNGFSNYLDPDDDGDGTLTIDEDLEPDTDLTVDRDGDGDPTNDIGDGDPTNDDTDGDGIPNYLDTDDTASRED</sequence>
<feature type="compositionally biased region" description="Acidic residues" evidence="1">
    <location>
        <begin position="366"/>
        <end position="384"/>
    </location>
</feature>
<feature type="compositionally biased region" description="Acidic residues" evidence="1">
    <location>
        <begin position="141"/>
        <end position="167"/>
    </location>
</feature>
<keyword evidence="4" id="KW-1185">Reference proteome</keyword>
<organism evidence="3 4">
    <name type="scientific">Aquimarina litoralis</name>
    <dbReference type="NCBI Taxonomy" id="584605"/>
    <lineage>
        <taxon>Bacteria</taxon>
        <taxon>Pseudomonadati</taxon>
        <taxon>Bacteroidota</taxon>
        <taxon>Flavobacteriia</taxon>
        <taxon>Flavobacteriales</taxon>
        <taxon>Flavobacteriaceae</taxon>
        <taxon>Aquimarina</taxon>
    </lineage>
</organism>
<keyword evidence="2" id="KW-0732">Signal</keyword>
<feature type="signal peptide" evidence="2">
    <location>
        <begin position="1"/>
        <end position="21"/>
    </location>
</feature>
<dbReference type="Gene3D" id="3.10.50.40">
    <property type="match status" value="1"/>
</dbReference>
<dbReference type="EMBL" id="BAAAGE010000003">
    <property type="protein sequence ID" value="GAA0727172.1"/>
    <property type="molecule type" value="Genomic_DNA"/>
</dbReference>
<evidence type="ECO:0000313" key="4">
    <source>
        <dbReference type="Proteomes" id="UP001501758"/>
    </source>
</evidence>
<evidence type="ECO:0000313" key="3">
    <source>
        <dbReference type="EMBL" id="GAA0727172.1"/>
    </source>
</evidence>
<protein>
    <recommendedName>
        <fullName evidence="5">Peptidylprolyl isomerase</fullName>
    </recommendedName>
</protein>
<dbReference type="InterPro" id="IPR046357">
    <property type="entry name" value="PPIase_dom_sf"/>
</dbReference>
<name>A0ABN1J2W9_9FLAO</name>
<feature type="compositionally biased region" description="Acidic residues" evidence="1">
    <location>
        <begin position="337"/>
        <end position="358"/>
    </location>
</feature>
<reference evidence="3 4" key="1">
    <citation type="journal article" date="2019" name="Int. J. Syst. Evol. Microbiol.">
        <title>The Global Catalogue of Microorganisms (GCM) 10K type strain sequencing project: providing services to taxonomists for standard genome sequencing and annotation.</title>
        <authorList>
            <consortium name="The Broad Institute Genomics Platform"/>
            <consortium name="The Broad Institute Genome Sequencing Center for Infectious Disease"/>
            <person name="Wu L."/>
            <person name="Ma J."/>
        </authorList>
    </citation>
    <scope>NUCLEOTIDE SEQUENCE [LARGE SCALE GENOMIC DNA]</scope>
    <source>
        <strain evidence="3 4">JCM 15974</strain>
    </source>
</reference>
<feature type="region of interest" description="Disordered" evidence="1">
    <location>
        <begin position="141"/>
        <end position="211"/>
    </location>
</feature>
<evidence type="ECO:0000256" key="2">
    <source>
        <dbReference type="SAM" id="SignalP"/>
    </source>
</evidence>
<feature type="compositionally biased region" description="Acidic residues" evidence="1">
    <location>
        <begin position="192"/>
        <end position="205"/>
    </location>
</feature>
<proteinExistence type="predicted"/>
<dbReference type="PROSITE" id="PS51257">
    <property type="entry name" value="PROKAR_LIPOPROTEIN"/>
    <property type="match status" value="1"/>
</dbReference>
<accession>A0ABN1J2W9</accession>
<feature type="compositionally biased region" description="Acidic residues" evidence="1">
    <location>
        <begin position="175"/>
        <end position="185"/>
    </location>
</feature>
<comment type="caution">
    <text evidence="3">The sequence shown here is derived from an EMBL/GenBank/DDBJ whole genome shotgun (WGS) entry which is preliminary data.</text>
</comment>
<evidence type="ECO:0008006" key="5">
    <source>
        <dbReference type="Google" id="ProtNLM"/>
    </source>
</evidence>